<reference evidence="3" key="1">
    <citation type="journal article" date="2019" name="Int. J. Syst. Evol. Microbiol.">
        <title>The Global Catalogue of Microorganisms (GCM) 10K type strain sequencing project: providing services to taxonomists for standard genome sequencing and annotation.</title>
        <authorList>
            <consortium name="The Broad Institute Genomics Platform"/>
            <consortium name="The Broad Institute Genome Sequencing Center for Infectious Disease"/>
            <person name="Wu L."/>
            <person name="Ma J."/>
        </authorList>
    </citation>
    <scope>NUCLEOTIDE SEQUENCE [LARGE SCALE GENOMIC DNA]</scope>
    <source>
        <strain evidence="3">CGMCC 1.15180</strain>
    </source>
</reference>
<dbReference type="Pfam" id="PF18968">
    <property type="entry name" value="DUF5707"/>
    <property type="match status" value="1"/>
</dbReference>
<accession>A0ABW1MIX2</accession>
<feature type="chain" id="PRO_5046321578" evidence="1">
    <location>
        <begin position="21"/>
        <end position="299"/>
    </location>
</feature>
<evidence type="ECO:0000313" key="2">
    <source>
        <dbReference type="EMBL" id="MFC6063341.1"/>
    </source>
</evidence>
<name>A0ABW1MIX2_9ACTN</name>
<dbReference type="RefSeq" id="WP_031059754.1">
    <property type="nucleotide sequence ID" value="NZ_JBHSPX010000004.1"/>
</dbReference>
<dbReference type="InterPro" id="IPR043761">
    <property type="entry name" value="DUF5707"/>
</dbReference>
<dbReference type="Proteomes" id="UP001596139">
    <property type="component" value="Unassembled WGS sequence"/>
</dbReference>
<feature type="signal peptide" evidence="1">
    <location>
        <begin position="1"/>
        <end position="20"/>
    </location>
</feature>
<keyword evidence="3" id="KW-1185">Reference proteome</keyword>
<evidence type="ECO:0000313" key="3">
    <source>
        <dbReference type="Proteomes" id="UP001596139"/>
    </source>
</evidence>
<protein>
    <submittedName>
        <fullName evidence="2">DUF5707 domain-containing protein</fullName>
    </submittedName>
</protein>
<dbReference type="EMBL" id="JBHSPX010000004">
    <property type="protein sequence ID" value="MFC6063341.1"/>
    <property type="molecule type" value="Genomic_DNA"/>
</dbReference>
<evidence type="ECO:0000256" key="1">
    <source>
        <dbReference type="SAM" id="SignalP"/>
    </source>
</evidence>
<organism evidence="2 3">
    <name type="scientific">Streptomyces ochraceiscleroticus</name>
    <dbReference type="NCBI Taxonomy" id="47761"/>
    <lineage>
        <taxon>Bacteria</taxon>
        <taxon>Bacillati</taxon>
        <taxon>Actinomycetota</taxon>
        <taxon>Actinomycetes</taxon>
        <taxon>Kitasatosporales</taxon>
        <taxon>Streptomycetaceae</taxon>
        <taxon>Streptomyces</taxon>
    </lineage>
</organism>
<gene>
    <name evidence="2" type="ORF">ACFP4F_12370</name>
</gene>
<keyword evidence="1" id="KW-0732">Signal</keyword>
<proteinExistence type="predicted"/>
<comment type="caution">
    <text evidence="2">The sequence shown here is derived from an EMBL/GenBank/DDBJ whole genome shotgun (WGS) entry which is preliminary data.</text>
</comment>
<sequence>MHRRATAAAVSGALALTALAIPVAQADAGRTGDATVAARTAQESAVQQAASAKQKAAPAGLRAAADDGYGDTTISNVVVNGGKDVVLGTTNTKTVTVTFTATDASGIDWADAILWHGGATFDDMDTGVVANEEEADCTATSDTASKCTLTYTVDPLYLSNTDAGTWKVWALAQGNDADYVQQDNVKSFSVKRYSKLTTNASPEPVLKGRTLTITGSLTRANWDTSKYAGYTQQSVKLQSRPASGGTYATLKTYTSGSGSTAGQVKTTRTASTDTCWRYSFAGTSTTPAVTSTGDCVDVR</sequence>